<evidence type="ECO:0000313" key="8">
    <source>
        <dbReference type="Proteomes" id="UP000192578"/>
    </source>
</evidence>
<evidence type="ECO:0000256" key="4">
    <source>
        <dbReference type="ARBA" id="ARBA00023157"/>
    </source>
</evidence>
<evidence type="ECO:0000256" key="3">
    <source>
        <dbReference type="ARBA" id="ARBA00022737"/>
    </source>
</evidence>
<organism evidence="7 8">
    <name type="scientific">Hypsibius exemplaris</name>
    <name type="common">Freshwater tardigrade</name>
    <dbReference type="NCBI Taxonomy" id="2072580"/>
    <lineage>
        <taxon>Eukaryota</taxon>
        <taxon>Metazoa</taxon>
        <taxon>Ecdysozoa</taxon>
        <taxon>Tardigrada</taxon>
        <taxon>Eutardigrada</taxon>
        <taxon>Parachela</taxon>
        <taxon>Hypsibioidea</taxon>
        <taxon>Hypsibiidae</taxon>
        <taxon>Hypsibius</taxon>
    </lineage>
</organism>
<evidence type="ECO:0000313" key="7">
    <source>
        <dbReference type="EMBL" id="OQV21316.1"/>
    </source>
</evidence>
<dbReference type="PROSITE" id="PS01209">
    <property type="entry name" value="LDLRA_1"/>
    <property type="match status" value="1"/>
</dbReference>
<dbReference type="PANTHER" id="PTHR24373:SF275">
    <property type="entry name" value="TIR DOMAIN-CONTAINING PROTEIN"/>
    <property type="match status" value="1"/>
</dbReference>
<keyword evidence="7" id="KW-0675">Receptor</keyword>
<dbReference type="Proteomes" id="UP000192578">
    <property type="component" value="Unassembled WGS sequence"/>
</dbReference>
<dbReference type="Gene3D" id="4.10.400.10">
    <property type="entry name" value="Low-density Lipoprotein Receptor"/>
    <property type="match status" value="1"/>
</dbReference>
<dbReference type="InterPro" id="IPR001611">
    <property type="entry name" value="Leu-rich_rpt"/>
</dbReference>
<dbReference type="InterPro" id="IPR036055">
    <property type="entry name" value="LDL_receptor-like_sf"/>
</dbReference>
<keyword evidence="2" id="KW-0732">Signal</keyword>
<keyword evidence="1" id="KW-0433">Leucine-rich repeat</keyword>
<keyword evidence="6" id="KW-0812">Transmembrane</keyword>
<comment type="caution">
    <text evidence="5">Lacks conserved residue(s) required for the propagation of feature annotation.</text>
</comment>
<accession>A0A1W0X1I9</accession>
<dbReference type="AlphaFoldDB" id="A0A1W0X1I9"/>
<dbReference type="InterPro" id="IPR050328">
    <property type="entry name" value="Dev_Immune_Receptor"/>
</dbReference>
<sequence>MYIGVIRFCRQATGPRIIPGRWNKILLPMAMGLCCLLIICFTGFLLSARDVVAPKSSLIVFHSHHSCETGQFPCASSAKCLAQRYWCDEIKDCPLGDDEDERYCGEKTSGFGRHFIRRIVDLQEKDGCMAPEPLLPPGSMFHDHVGREGIQCFVGRYPKRCVCMVNRIRCDDLSLTQIFAFTNETADPQTPRYSFLHNRIQYIQEDVFRLLPDLRHLDFRKNSISGLNNRAFNGLSNLRRLHLDQNKLSRVDPRVFWPLTNLCFLWLGQNGIQSWEPHSFNNSKLRWLDLKANRITLEAGMFSKLNSLYYL</sequence>
<feature type="transmembrane region" description="Helical" evidence="6">
    <location>
        <begin position="25"/>
        <end position="46"/>
    </location>
</feature>
<dbReference type="PANTHER" id="PTHR24373">
    <property type="entry name" value="SLIT RELATED LEUCINE-RICH REPEAT NEURONAL PROTEIN"/>
    <property type="match status" value="1"/>
</dbReference>
<dbReference type="EMBL" id="MTYJ01000024">
    <property type="protein sequence ID" value="OQV21316.1"/>
    <property type="molecule type" value="Genomic_DNA"/>
</dbReference>
<dbReference type="InterPro" id="IPR032675">
    <property type="entry name" value="LRR_dom_sf"/>
</dbReference>
<evidence type="ECO:0000256" key="6">
    <source>
        <dbReference type="SAM" id="Phobius"/>
    </source>
</evidence>
<keyword evidence="8" id="KW-1185">Reference proteome</keyword>
<evidence type="ECO:0000256" key="2">
    <source>
        <dbReference type="ARBA" id="ARBA00022729"/>
    </source>
</evidence>
<keyword evidence="3" id="KW-0677">Repeat</keyword>
<keyword evidence="6" id="KW-1133">Transmembrane helix</keyword>
<dbReference type="OrthoDB" id="2190652at2759"/>
<dbReference type="SUPFAM" id="SSF57424">
    <property type="entry name" value="LDL receptor-like module"/>
    <property type="match status" value="1"/>
</dbReference>
<evidence type="ECO:0000256" key="5">
    <source>
        <dbReference type="PROSITE-ProRule" id="PRU00124"/>
    </source>
</evidence>
<name>A0A1W0X1I9_HYPEX</name>
<keyword evidence="6" id="KW-0472">Membrane</keyword>
<evidence type="ECO:0000256" key="1">
    <source>
        <dbReference type="ARBA" id="ARBA00022614"/>
    </source>
</evidence>
<dbReference type="CDD" id="cd00112">
    <property type="entry name" value="LDLa"/>
    <property type="match status" value="1"/>
</dbReference>
<reference evidence="8" key="1">
    <citation type="submission" date="2017-01" db="EMBL/GenBank/DDBJ databases">
        <title>Comparative genomics of anhydrobiosis in the tardigrade Hypsibius dujardini.</title>
        <authorList>
            <person name="Yoshida Y."/>
            <person name="Koutsovoulos G."/>
            <person name="Laetsch D."/>
            <person name="Stevens L."/>
            <person name="Kumar S."/>
            <person name="Horikawa D."/>
            <person name="Ishino K."/>
            <person name="Komine S."/>
            <person name="Tomita M."/>
            <person name="Blaxter M."/>
            <person name="Arakawa K."/>
        </authorList>
    </citation>
    <scope>NUCLEOTIDE SEQUENCE [LARGE SCALE GENOMIC DNA]</scope>
    <source>
        <strain evidence="8">Z151</strain>
    </source>
</reference>
<dbReference type="PROSITE" id="PS50068">
    <property type="entry name" value="LDLRA_2"/>
    <property type="match status" value="1"/>
</dbReference>
<dbReference type="InterPro" id="IPR023415">
    <property type="entry name" value="LDLR_class-A_CS"/>
</dbReference>
<dbReference type="SMART" id="SM00192">
    <property type="entry name" value="LDLa"/>
    <property type="match status" value="1"/>
</dbReference>
<keyword evidence="4" id="KW-1015">Disulfide bond</keyword>
<dbReference type="InterPro" id="IPR003591">
    <property type="entry name" value="Leu-rich_rpt_typical-subtyp"/>
</dbReference>
<dbReference type="Pfam" id="PF13855">
    <property type="entry name" value="LRR_8"/>
    <property type="match status" value="1"/>
</dbReference>
<dbReference type="InterPro" id="IPR002172">
    <property type="entry name" value="LDrepeatLR_classA_rpt"/>
</dbReference>
<proteinExistence type="predicted"/>
<protein>
    <submittedName>
        <fullName evidence="7">Relaxin receptor 2</fullName>
    </submittedName>
</protein>
<dbReference type="Gene3D" id="3.80.10.10">
    <property type="entry name" value="Ribonuclease Inhibitor"/>
    <property type="match status" value="1"/>
</dbReference>
<dbReference type="SMART" id="SM00369">
    <property type="entry name" value="LRR_TYP"/>
    <property type="match status" value="3"/>
</dbReference>
<comment type="caution">
    <text evidence="7">The sequence shown here is derived from an EMBL/GenBank/DDBJ whole genome shotgun (WGS) entry which is preliminary data.</text>
</comment>
<dbReference type="SUPFAM" id="SSF52058">
    <property type="entry name" value="L domain-like"/>
    <property type="match status" value="1"/>
</dbReference>
<gene>
    <name evidence="7" type="ORF">BV898_04800</name>
</gene>